<gene>
    <name evidence="1" type="ORF">BT96DRAFT_781267</name>
</gene>
<sequence length="65" mass="6995">PIAHIGTPSFVPLLLTYVRNASSGFPIEPVIFQSILLCLISGNKHLILRTAEDDVGLVVKLAVKV</sequence>
<feature type="non-terminal residue" evidence="1">
    <location>
        <position position="65"/>
    </location>
</feature>
<evidence type="ECO:0000313" key="2">
    <source>
        <dbReference type="Proteomes" id="UP000799118"/>
    </source>
</evidence>
<name>A0A6A4IJR1_9AGAR</name>
<dbReference type="OrthoDB" id="5582146at2759"/>
<accession>A0A6A4IJR1</accession>
<organism evidence="1 2">
    <name type="scientific">Gymnopus androsaceus JB14</name>
    <dbReference type="NCBI Taxonomy" id="1447944"/>
    <lineage>
        <taxon>Eukaryota</taxon>
        <taxon>Fungi</taxon>
        <taxon>Dikarya</taxon>
        <taxon>Basidiomycota</taxon>
        <taxon>Agaricomycotina</taxon>
        <taxon>Agaricomycetes</taxon>
        <taxon>Agaricomycetidae</taxon>
        <taxon>Agaricales</taxon>
        <taxon>Marasmiineae</taxon>
        <taxon>Omphalotaceae</taxon>
        <taxon>Gymnopus</taxon>
    </lineage>
</organism>
<keyword evidence="2" id="KW-1185">Reference proteome</keyword>
<protein>
    <submittedName>
        <fullName evidence="1">Uncharacterized protein</fullName>
    </submittedName>
</protein>
<dbReference type="EMBL" id="ML769390">
    <property type="protein sequence ID" value="KAE9408784.1"/>
    <property type="molecule type" value="Genomic_DNA"/>
</dbReference>
<dbReference type="Proteomes" id="UP000799118">
    <property type="component" value="Unassembled WGS sequence"/>
</dbReference>
<feature type="non-terminal residue" evidence="1">
    <location>
        <position position="1"/>
    </location>
</feature>
<proteinExistence type="predicted"/>
<dbReference type="AlphaFoldDB" id="A0A6A4IJR1"/>
<evidence type="ECO:0000313" key="1">
    <source>
        <dbReference type="EMBL" id="KAE9408784.1"/>
    </source>
</evidence>
<reference evidence="1" key="1">
    <citation type="journal article" date="2019" name="Environ. Microbiol.">
        <title>Fungal ecological strategies reflected in gene transcription - a case study of two litter decomposers.</title>
        <authorList>
            <person name="Barbi F."/>
            <person name="Kohler A."/>
            <person name="Barry K."/>
            <person name="Baskaran P."/>
            <person name="Daum C."/>
            <person name="Fauchery L."/>
            <person name="Ihrmark K."/>
            <person name="Kuo A."/>
            <person name="LaButti K."/>
            <person name="Lipzen A."/>
            <person name="Morin E."/>
            <person name="Grigoriev I.V."/>
            <person name="Henrissat B."/>
            <person name="Lindahl B."/>
            <person name="Martin F."/>
        </authorList>
    </citation>
    <scope>NUCLEOTIDE SEQUENCE</scope>
    <source>
        <strain evidence="1">JB14</strain>
    </source>
</reference>